<proteinExistence type="predicted"/>
<dbReference type="OrthoDB" id="550646at2759"/>
<dbReference type="Gene3D" id="3.40.50.720">
    <property type="entry name" value="NAD(P)-binding Rossmann-like Domain"/>
    <property type="match status" value="1"/>
</dbReference>
<protein>
    <submittedName>
        <fullName evidence="2">NADPH-dependent F420 reductase</fullName>
    </submittedName>
</protein>
<dbReference type="InterPro" id="IPR051267">
    <property type="entry name" value="STEAP_metalloreductase"/>
</dbReference>
<evidence type="ECO:0000313" key="3">
    <source>
        <dbReference type="Proteomes" id="UP000239649"/>
    </source>
</evidence>
<feature type="domain" description="Ketopantoate reductase N-terminal" evidence="1">
    <location>
        <begin position="11"/>
        <end position="48"/>
    </location>
</feature>
<name>A0A2P6V2D5_9CHLO</name>
<gene>
    <name evidence="2" type="ORF">C2E20_8120</name>
</gene>
<organism evidence="2 3">
    <name type="scientific">Micractinium conductrix</name>
    <dbReference type="NCBI Taxonomy" id="554055"/>
    <lineage>
        <taxon>Eukaryota</taxon>
        <taxon>Viridiplantae</taxon>
        <taxon>Chlorophyta</taxon>
        <taxon>core chlorophytes</taxon>
        <taxon>Trebouxiophyceae</taxon>
        <taxon>Chlorellales</taxon>
        <taxon>Chlorellaceae</taxon>
        <taxon>Chlorella clade</taxon>
        <taxon>Micractinium</taxon>
    </lineage>
</organism>
<sequence>MAGAGVPHSAAIVGAGAVGTTLGGRLLEAGWEVRYASRDPQHSRKLRDALRRQPGASGGGIAEAVQWAGGGGAQGAVLLTVPGSALASDAACAELAAGLGPAAAGATVIDATNPLDRHGNELCWARGRSSAEALQEALPGSFVYKALNTVGVEHMARPEGALSTEGSHRPTLMFAGPAERRERVAALVAAVGFGPVWVGNLRHARNLEALAELYIHLGAGIEGPDWSAPDGTRPYHFQVLRGGGSGESQG</sequence>
<dbReference type="InterPro" id="IPR013332">
    <property type="entry name" value="KPR_N"/>
</dbReference>
<dbReference type="Proteomes" id="UP000239649">
    <property type="component" value="Unassembled WGS sequence"/>
</dbReference>
<keyword evidence="3" id="KW-1185">Reference proteome</keyword>
<reference evidence="2 3" key="1">
    <citation type="journal article" date="2018" name="Plant J.">
        <title>Genome sequences of Chlorella sorokiniana UTEX 1602 and Micractinium conductrix SAG 241.80: implications to maltose excretion by a green alga.</title>
        <authorList>
            <person name="Arriola M.B."/>
            <person name="Velmurugan N."/>
            <person name="Zhang Y."/>
            <person name="Plunkett M.H."/>
            <person name="Hondzo H."/>
            <person name="Barney B.M."/>
        </authorList>
    </citation>
    <scope>NUCLEOTIDE SEQUENCE [LARGE SCALE GENOMIC DNA]</scope>
    <source>
        <strain evidence="2 3">SAG 241.80</strain>
    </source>
</reference>
<dbReference type="Pfam" id="PF02558">
    <property type="entry name" value="ApbA"/>
    <property type="match status" value="1"/>
</dbReference>
<comment type="caution">
    <text evidence="2">The sequence shown here is derived from an EMBL/GenBank/DDBJ whole genome shotgun (WGS) entry which is preliminary data.</text>
</comment>
<dbReference type="SUPFAM" id="SSF51735">
    <property type="entry name" value="NAD(P)-binding Rossmann-fold domains"/>
    <property type="match status" value="1"/>
</dbReference>
<dbReference type="PANTHER" id="PTHR14239">
    <property type="entry name" value="DUDULIN-RELATED"/>
    <property type="match status" value="1"/>
</dbReference>
<dbReference type="STRING" id="554055.A0A2P6V2D5"/>
<dbReference type="AlphaFoldDB" id="A0A2P6V2D5"/>
<accession>A0A2P6V2D5</accession>
<dbReference type="InterPro" id="IPR036291">
    <property type="entry name" value="NAD(P)-bd_dom_sf"/>
</dbReference>
<evidence type="ECO:0000313" key="2">
    <source>
        <dbReference type="EMBL" id="PSC68258.1"/>
    </source>
</evidence>
<dbReference type="EMBL" id="LHPF02000039">
    <property type="protein sequence ID" value="PSC68258.1"/>
    <property type="molecule type" value="Genomic_DNA"/>
</dbReference>
<evidence type="ECO:0000259" key="1">
    <source>
        <dbReference type="Pfam" id="PF02558"/>
    </source>
</evidence>